<keyword evidence="4" id="KW-0862">Zinc</keyword>
<dbReference type="Gene3D" id="3.30.830.10">
    <property type="entry name" value="Metalloenzyme, LuxS/M16 peptidase-like"/>
    <property type="match status" value="2"/>
</dbReference>
<dbReference type="InterPro" id="IPR050626">
    <property type="entry name" value="Peptidase_M16"/>
</dbReference>
<dbReference type="SUPFAM" id="SSF63411">
    <property type="entry name" value="LuxS/MPP-like metallohydrolase"/>
    <property type="match status" value="2"/>
</dbReference>
<organism evidence="8 9">
    <name type="scientific">Candidatus Odoribacter faecigallinarum</name>
    <dbReference type="NCBI Taxonomy" id="2838706"/>
    <lineage>
        <taxon>Bacteria</taxon>
        <taxon>Pseudomonadati</taxon>
        <taxon>Bacteroidota</taxon>
        <taxon>Bacteroidia</taxon>
        <taxon>Bacteroidales</taxon>
        <taxon>Odoribacteraceae</taxon>
        <taxon>Odoribacter</taxon>
    </lineage>
</organism>
<dbReference type="Pfam" id="PF05193">
    <property type="entry name" value="Peptidase_M16_C"/>
    <property type="match status" value="1"/>
</dbReference>
<keyword evidence="5" id="KW-0482">Metalloprotease</keyword>
<evidence type="ECO:0000256" key="3">
    <source>
        <dbReference type="ARBA" id="ARBA00022801"/>
    </source>
</evidence>
<dbReference type="PANTHER" id="PTHR43690:SF17">
    <property type="entry name" value="PROTEIN YHJJ"/>
    <property type="match status" value="1"/>
</dbReference>
<dbReference type="EMBL" id="DXFT01000150">
    <property type="protein sequence ID" value="HIX03994.1"/>
    <property type="molecule type" value="Genomic_DNA"/>
</dbReference>
<name>A0A9D1V0X6_9BACT</name>
<keyword evidence="3" id="KW-0378">Hydrolase</keyword>
<sequence length="414" mass="47509">MISFTRTTLSNGLTVICHTDRSTPFVSVNILYKVGSRNEQPDKTGFAHLFEHLMFGGSLHIPDYDRHVQAAGGESNAYTTNDLTNYYITIPAANIETALWLESDRMAGLQFSQHALEVQRQVVIEEFKQRYLNNPYGDIWLKLRPLAYKVHPYRWATIGVSPEHIERARLEDVEAFFHRYYAPNNAILAISGNIKEEDAFRLVEKWFGDIPPSHAFQDRIPQEPVQTEERRLVSEDNEVPADAIYKVFHMQGRDSRNFYICDTISDILSNGQSARLYVNLIKNSRLFSGIDAYVTGDMDPGLFIFSGKLSEGTDIQKAEAAIDEEISKFIDSPITERELQKIINKTEARIAYSEINYQNKANNLAFFEYLGDIHLINTEASRYRDISVNMIKATAQDIFRRENSSTLYYLKKTK</sequence>
<dbReference type="PANTHER" id="PTHR43690">
    <property type="entry name" value="NARDILYSIN"/>
    <property type="match status" value="1"/>
</dbReference>
<feature type="domain" description="Peptidase M16 N-terminal" evidence="6">
    <location>
        <begin position="15"/>
        <end position="128"/>
    </location>
</feature>
<reference evidence="8" key="2">
    <citation type="submission" date="2021-04" db="EMBL/GenBank/DDBJ databases">
        <authorList>
            <person name="Gilroy R."/>
        </authorList>
    </citation>
    <scope>NUCLEOTIDE SEQUENCE</scope>
    <source>
        <strain evidence="8">23274</strain>
    </source>
</reference>
<gene>
    <name evidence="8" type="ORF">H9863_07770</name>
</gene>
<evidence type="ECO:0000313" key="9">
    <source>
        <dbReference type="Proteomes" id="UP000824202"/>
    </source>
</evidence>
<evidence type="ECO:0000313" key="8">
    <source>
        <dbReference type="EMBL" id="HIX03994.1"/>
    </source>
</evidence>
<comment type="caution">
    <text evidence="8">The sequence shown here is derived from an EMBL/GenBank/DDBJ whole genome shotgun (WGS) entry which is preliminary data.</text>
</comment>
<accession>A0A9D1V0X6</accession>
<evidence type="ECO:0000259" key="7">
    <source>
        <dbReference type="Pfam" id="PF05193"/>
    </source>
</evidence>
<keyword evidence="2" id="KW-0645">Protease</keyword>
<dbReference type="Pfam" id="PF00675">
    <property type="entry name" value="Peptidase_M16"/>
    <property type="match status" value="1"/>
</dbReference>
<dbReference type="InterPro" id="IPR007863">
    <property type="entry name" value="Peptidase_M16_C"/>
</dbReference>
<dbReference type="InterPro" id="IPR011249">
    <property type="entry name" value="Metalloenz_LuxS/M16"/>
</dbReference>
<evidence type="ECO:0000256" key="5">
    <source>
        <dbReference type="ARBA" id="ARBA00023049"/>
    </source>
</evidence>
<evidence type="ECO:0000256" key="4">
    <source>
        <dbReference type="ARBA" id="ARBA00022833"/>
    </source>
</evidence>
<reference evidence="8" key="1">
    <citation type="journal article" date="2021" name="PeerJ">
        <title>Extensive microbial diversity within the chicken gut microbiome revealed by metagenomics and culture.</title>
        <authorList>
            <person name="Gilroy R."/>
            <person name="Ravi A."/>
            <person name="Getino M."/>
            <person name="Pursley I."/>
            <person name="Horton D.L."/>
            <person name="Alikhan N.F."/>
            <person name="Baker D."/>
            <person name="Gharbi K."/>
            <person name="Hall N."/>
            <person name="Watson M."/>
            <person name="Adriaenssens E.M."/>
            <person name="Foster-Nyarko E."/>
            <person name="Jarju S."/>
            <person name="Secka A."/>
            <person name="Antonio M."/>
            <person name="Oren A."/>
            <person name="Chaudhuri R.R."/>
            <person name="La Ragione R."/>
            <person name="Hildebrand F."/>
            <person name="Pallen M.J."/>
        </authorList>
    </citation>
    <scope>NUCLEOTIDE SEQUENCE</scope>
    <source>
        <strain evidence="8">23274</strain>
    </source>
</reference>
<comment type="similarity">
    <text evidence="1">Belongs to the peptidase M16 family.</text>
</comment>
<dbReference type="Proteomes" id="UP000824202">
    <property type="component" value="Unassembled WGS sequence"/>
</dbReference>
<dbReference type="GO" id="GO:0008237">
    <property type="term" value="F:metallopeptidase activity"/>
    <property type="evidence" value="ECO:0007669"/>
    <property type="project" value="UniProtKB-KW"/>
</dbReference>
<evidence type="ECO:0000259" key="6">
    <source>
        <dbReference type="Pfam" id="PF00675"/>
    </source>
</evidence>
<feature type="domain" description="Peptidase M16 C-terminal" evidence="7">
    <location>
        <begin position="170"/>
        <end position="345"/>
    </location>
</feature>
<protein>
    <submittedName>
        <fullName evidence="8">Insulinase family protein</fullName>
    </submittedName>
</protein>
<evidence type="ECO:0000256" key="2">
    <source>
        <dbReference type="ARBA" id="ARBA00022670"/>
    </source>
</evidence>
<dbReference type="AlphaFoldDB" id="A0A9D1V0X6"/>
<dbReference type="GO" id="GO:0046872">
    <property type="term" value="F:metal ion binding"/>
    <property type="evidence" value="ECO:0007669"/>
    <property type="project" value="InterPro"/>
</dbReference>
<dbReference type="GO" id="GO:0006508">
    <property type="term" value="P:proteolysis"/>
    <property type="evidence" value="ECO:0007669"/>
    <property type="project" value="UniProtKB-KW"/>
</dbReference>
<evidence type="ECO:0000256" key="1">
    <source>
        <dbReference type="ARBA" id="ARBA00007261"/>
    </source>
</evidence>
<dbReference type="InterPro" id="IPR011765">
    <property type="entry name" value="Pept_M16_N"/>
</dbReference>
<proteinExistence type="inferred from homology"/>